<protein>
    <recommendedName>
        <fullName evidence="3">PD-(D/E)XK motif protein</fullName>
    </recommendedName>
</protein>
<proteinExistence type="predicted"/>
<sequence length="337" mass="36749">MTSLAAVQISALFGELESEVPSGPGTVRRRLPSIAALDVFAEVRFPEEEWALVIASTESLRDRDLVLANGLTCSVQHGNVEVVAQPSTDRGVFSALLADLLGHLTNTSAAPAAGVTRRITTWQRMLGRGLGQVLAPEERAGLFGELLVLRDLVVAAAPGKAVAAWSGPRGDAKDFLLGDWGLEAKTTVSRQRYPRCRIHGEDQLATDSLETLLLAHQTLRSDSTGTSLPDLVDELRGHRGLADQLTELEEALLEAGWVEAHRRHYEHERWVLDGRRFYRVVEGFPRIVDTMLPSGVSGVSYNLDLRLCGEYQVGEATVRELLGDATSRLGDGKLVRE</sequence>
<dbReference type="RefSeq" id="WP_190214941.1">
    <property type="nucleotide sequence ID" value="NZ_BNBO01000064.1"/>
</dbReference>
<evidence type="ECO:0008006" key="3">
    <source>
        <dbReference type="Google" id="ProtNLM"/>
    </source>
</evidence>
<comment type="caution">
    <text evidence="1">The sequence shown here is derived from an EMBL/GenBank/DDBJ whole genome shotgun (WGS) entry which is preliminary data.</text>
</comment>
<dbReference type="GeneID" id="95357257"/>
<organism evidence="1 2">
    <name type="scientific">Kitasatospora indigofera</name>
    <dbReference type="NCBI Taxonomy" id="67307"/>
    <lineage>
        <taxon>Bacteria</taxon>
        <taxon>Bacillati</taxon>
        <taxon>Actinomycetota</taxon>
        <taxon>Actinomycetes</taxon>
        <taxon>Kitasatosporales</taxon>
        <taxon>Streptomycetaceae</taxon>
        <taxon>Kitasatospora</taxon>
    </lineage>
</organism>
<dbReference type="Proteomes" id="UP000617734">
    <property type="component" value="Unassembled WGS sequence"/>
</dbReference>
<dbReference type="InterPro" id="IPR025534">
    <property type="entry name" value="DUF4420"/>
</dbReference>
<gene>
    <name evidence="1" type="ORF">GCM10018781_70000</name>
</gene>
<evidence type="ECO:0000313" key="2">
    <source>
        <dbReference type="Proteomes" id="UP000617734"/>
    </source>
</evidence>
<reference evidence="1" key="2">
    <citation type="submission" date="2020-09" db="EMBL/GenBank/DDBJ databases">
        <authorList>
            <person name="Sun Q."/>
            <person name="Ohkuma M."/>
        </authorList>
    </citation>
    <scope>NUCLEOTIDE SEQUENCE</scope>
    <source>
        <strain evidence="1">JCM 4646</strain>
    </source>
</reference>
<dbReference type="EMBL" id="BNBO01000064">
    <property type="protein sequence ID" value="GHH83288.1"/>
    <property type="molecule type" value="Genomic_DNA"/>
</dbReference>
<dbReference type="AlphaFoldDB" id="A0A919GER2"/>
<evidence type="ECO:0000313" key="1">
    <source>
        <dbReference type="EMBL" id="GHH83288.1"/>
    </source>
</evidence>
<name>A0A919GER2_9ACTN</name>
<dbReference type="Pfam" id="PF14390">
    <property type="entry name" value="DUF4420"/>
    <property type="match status" value="1"/>
</dbReference>
<accession>A0A919GER2</accession>
<keyword evidence="2" id="KW-1185">Reference proteome</keyword>
<reference evidence="1" key="1">
    <citation type="journal article" date="2014" name="Int. J. Syst. Evol. Microbiol.">
        <title>Complete genome sequence of Corynebacterium casei LMG S-19264T (=DSM 44701T), isolated from a smear-ripened cheese.</title>
        <authorList>
            <consortium name="US DOE Joint Genome Institute (JGI-PGF)"/>
            <person name="Walter F."/>
            <person name="Albersmeier A."/>
            <person name="Kalinowski J."/>
            <person name="Ruckert C."/>
        </authorList>
    </citation>
    <scope>NUCLEOTIDE SEQUENCE</scope>
    <source>
        <strain evidence="1">JCM 4646</strain>
    </source>
</reference>